<dbReference type="PANTHER" id="PTHR43214:SF41">
    <property type="entry name" value="NITRATE_NITRITE RESPONSE REGULATOR PROTEIN NARP"/>
    <property type="match status" value="1"/>
</dbReference>
<evidence type="ECO:0000256" key="4">
    <source>
        <dbReference type="ARBA" id="ARBA00023163"/>
    </source>
</evidence>
<dbReference type="Pfam" id="PF00072">
    <property type="entry name" value="Response_reg"/>
    <property type="match status" value="1"/>
</dbReference>
<dbReference type="CDD" id="cd17535">
    <property type="entry name" value="REC_NarL-like"/>
    <property type="match status" value="1"/>
</dbReference>
<evidence type="ECO:0000259" key="6">
    <source>
        <dbReference type="PROSITE" id="PS50043"/>
    </source>
</evidence>
<feature type="modified residue" description="4-aspartylphosphate" evidence="5">
    <location>
        <position position="56"/>
    </location>
</feature>
<keyword evidence="9" id="KW-1185">Reference proteome</keyword>
<dbReference type="PROSITE" id="PS50110">
    <property type="entry name" value="RESPONSE_REGULATORY"/>
    <property type="match status" value="1"/>
</dbReference>
<feature type="domain" description="HTH luxR-type" evidence="6">
    <location>
        <begin position="148"/>
        <end position="213"/>
    </location>
</feature>
<gene>
    <name evidence="8" type="ORF">LZZ85_07860</name>
</gene>
<feature type="domain" description="Response regulatory" evidence="7">
    <location>
        <begin position="5"/>
        <end position="121"/>
    </location>
</feature>
<name>A0ABS9KPD4_9BACT</name>
<proteinExistence type="predicted"/>
<evidence type="ECO:0000256" key="2">
    <source>
        <dbReference type="ARBA" id="ARBA00023015"/>
    </source>
</evidence>
<dbReference type="Gene3D" id="3.40.50.2300">
    <property type="match status" value="1"/>
</dbReference>
<evidence type="ECO:0000256" key="5">
    <source>
        <dbReference type="PROSITE-ProRule" id="PRU00169"/>
    </source>
</evidence>
<dbReference type="Proteomes" id="UP001165367">
    <property type="component" value="Unassembled WGS sequence"/>
</dbReference>
<sequence length="216" mass="24705">MGIIKVAIADDHKIFRKGVILSLRPFTNIKFVQEAENGDELLNGITQSDPDVVLMDLRMPGKDGIETTKIISKQHPGIKVLVLSMYEDERFVYHLMENGANGYMLKNAEPQEIRRAIMEVSEKGYYLNNFVNRILLKKSHSRQKVVPSLNNEITLSDKERDVLRFICMEFTAQEIAQKMDISPRTVEAIKDRLMERFGSKNTAGLVFFAVKNNLID</sequence>
<dbReference type="InterPro" id="IPR001789">
    <property type="entry name" value="Sig_transdc_resp-reg_receiver"/>
</dbReference>
<dbReference type="EMBL" id="JAKLTR010000004">
    <property type="protein sequence ID" value="MCG2614192.1"/>
    <property type="molecule type" value="Genomic_DNA"/>
</dbReference>
<protein>
    <submittedName>
        <fullName evidence="8">Response regulator transcription factor</fullName>
    </submittedName>
</protein>
<keyword evidence="1 5" id="KW-0597">Phosphoprotein</keyword>
<dbReference type="PROSITE" id="PS50043">
    <property type="entry name" value="HTH_LUXR_2"/>
    <property type="match status" value="1"/>
</dbReference>
<evidence type="ECO:0000259" key="7">
    <source>
        <dbReference type="PROSITE" id="PS50110"/>
    </source>
</evidence>
<accession>A0ABS9KPD4</accession>
<dbReference type="SUPFAM" id="SSF52172">
    <property type="entry name" value="CheY-like"/>
    <property type="match status" value="1"/>
</dbReference>
<organism evidence="8 9">
    <name type="scientific">Terrimonas ginsenosidimutans</name>
    <dbReference type="NCBI Taxonomy" id="2908004"/>
    <lineage>
        <taxon>Bacteria</taxon>
        <taxon>Pseudomonadati</taxon>
        <taxon>Bacteroidota</taxon>
        <taxon>Chitinophagia</taxon>
        <taxon>Chitinophagales</taxon>
        <taxon>Chitinophagaceae</taxon>
        <taxon>Terrimonas</taxon>
    </lineage>
</organism>
<dbReference type="SUPFAM" id="SSF46894">
    <property type="entry name" value="C-terminal effector domain of the bipartite response regulators"/>
    <property type="match status" value="1"/>
</dbReference>
<evidence type="ECO:0000256" key="1">
    <source>
        <dbReference type="ARBA" id="ARBA00022553"/>
    </source>
</evidence>
<keyword evidence="2" id="KW-0805">Transcription regulation</keyword>
<dbReference type="Pfam" id="PF00196">
    <property type="entry name" value="GerE"/>
    <property type="match status" value="1"/>
</dbReference>
<evidence type="ECO:0000256" key="3">
    <source>
        <dbReference type="ARBA" id="ARBA00023125"/>
    </source>
</evidence>
<dbReference type="PANTHER" id="PTHR43214">
    <property type="entry name" value="TWO-COMPONENT RESPONSE REGULATOR"/>
    <property type="match status" value="1"/>
</dbReference>
<dbReference type="InterPro" id="IPR016032">
    <property type="entry name" value="Sig_transdc_resp-reg_C-effctor"/>
</dbReference>
<dbReference type="InterPro" id="IPR000792">
    <property type="entry name" value="Tscrpt_reg_LuxR_C"/>
</dbReference>
<dbReference type="InterPro" id="IPR011006">
    <property type="entry name" value="CheY-like_superfamily"/>
</dbReference>
<dbReference type="InterPro" id="IPR058245">
    <property type="entry name" value="NreC/VraR/RcsB-like_REC"/>
</dbReference>
<dbReference type="InterPro" id="IPR039420">
    <property type="entry name" value="WalR-like"/>
</dbReference>
<comment type="caution">
    <text evidence="8">The sequence shown here is derived from an EMBL/GenBank/DDBJ whole genome shotgun (WGS) entry which is preliminary data.</text>
</comment>
<evidence type="ECO:0000313" key="8">
    <source>
        <dbReference type="EMBL" id="MCG2614192.1"/>
    </source>
</evidence>
<dbReference type="SMART" id="SM00448">
    <property type="entry name" value="REC"/>
    <property type="match status" value="1"/>
</dbReference>
<reference evidence="8" key="1">
    <citation type="submission" date="2022-01" db="EMBL/GenBank/DDBJ databases">
        <authorList>
            <person name="Jo J.-H."/>
            <person name="Im W.-T."/>
        </authorList>
    </citation>
    <scope>NUCLEOTIDE SEQUENCE</scope>
    <source>
        <strain evidence="8">NA20</strain>
    </source>
</reference>
<dbReference type="CDD" id="cd06170">
    <property type="entry name" value="LuxR_C_like"/>
    <property type="match status" value="1"/>
</dbReference>
<keyword evidence="3" id="KW-0238">DNA-binding</keyword>
<keyword evidence="4" id="KW-0804">Transcription</keyword>
<evidence type="ECO:0000313" key="9">
    <source>
        <dbReference type="Proteomes" id="UP001165367"/>
    </source>
</evidence>
<dbReference type="SMART" id="SM00421">
    <property type="entry name" value="HTH_LUXR"/>
    <property type="match status" value="1"/>
</dbReference>
<dbReference type="RefSeq" id="WP_237870380.1">
    <property type="nucleotide sequence ID" value="NZ_JAKLTR010000004.1"/>
</dbReference>